<reference evidence="3" key="1">
    <citation type="journal article" date="2019" name="Int. J. Syst. Evol. Microbiol.">
        <title>The Global Catalogue of Microorganisms (GCM) 10K type strain sequencing project: providing services to taxonomists for standard genome sequencing and annotation.</title>
        <authorList>
            <consortium name="The Broad Institute Genomics Platform"/>
            <consortium name="The Broad Institute Genome Sequencing Center for Infectious Disease"/>
            <person name="Wu L."/>
            <person name="Ma J."/>
        </authorList>
    </citation>
    <scope>NUCLEOTIDE SEQUENCE [LARGE SCALE GENOMIC DNA]</scope>
    <source>
        <strain evidence="3">CGMCC 4.1434</strain>
    </source>
</reference>
<proteinExistence type="predicted"/>
<evidence type="ECO:0000256" key="1">
    <source>
        <dbReference type="SAM" id="Phobius"/>
    </source>
</evidence>
<comment type="caution">
    <text evidence="2">The sequence shown here is derived from an EMBL/GenBank/DDBJ whole genome shotgun (WGS) entry which is preliminary data.</text>
</comment>
<feature type="transmembrane region" description="Helical" evidence="1">
    <location>
        <begin position="29"/>
        <end position="48"/>
    </location>
</feature>
<name>A0ABW0TPU6_9BACL</name>
<dbReference type="RefSeq" id="WP_381438688.1">
    <property type="nucleotide sequence ID" value="NZ_JBHSNO010000015.1"/>
</dbReference>
<dbReference type="EMBL" id="JBHSNO010000015">
    <property type="protein sequence ID" value="MFC5591202.1"/>
    <property type="molecule type" value="Genomic_DNA"/>
</dbReference>
<keyword evidence="1" id="KW-0472">Membrane</keyword>
<accession>A0ABW0TPU6</accession>
<feature type="transmembrane region" description="Helical" evidence="1">
    <location>
        <begin position="60"/>
        <end position="83"/>
    </location>
</feature>
<keyword evidence="1" id="KW-1133">Transmembrane helix</keyword>
<organism evidence="2 3">
    <name type="scientific">Sporosarcina soli</name>
    <dbReference type="NCBI Taxonomy" id="334736"/>
    <lineage>
        <taxon>Bacteria</taxon>
        <taxon>Bacillati</taxon>
        <taxon>Bacillota</taxon>
        <taxon>Bacilli</taxon>
        <taxon>Bacillales</taxon>
        <taxon>Caryophanaceae</taxon>
        <taxon>Sporosarcina</taxon>
    </lineage>
</organism>
<sequence length="134" mass="15352">MLKRLFNLIGWVLLLGMLASWIKFGFLDFYLIVLPATYVCFSINDGRIKKLKKIKEISTFQVVLIFFAFIASVGIVFGLIQLANYLINDLLQLTGWLKTLSQWTAVILSLYPVKFTFARVVYKVNHDLNAKNIG</sequence>
<evidence type="ECO:0000313" key="3">
    <source>
        <dbReference type="Proteomes" id="UP001596109"/>
    </source>
</evidence>
<keyword evidence="1" id="KW-0812">Transmembrane</keyword>
<dbReference type="Proteomes" id="UP001596109">
    <property type="component" value="Unassembled WGS sequence"/>
</dbReference>
<feature type="transmembrane region" description="Helical" evidence="1">
    <location>
        <begin position="103"/>
        <end position="122"/>
    </location>
</feature>
<keyword evidence="3" id="KW-1185">Reference proteome</keyword>
<evidence type="ECO:0000313" key="2">
    <source>
        <dbReference type="EMBL" id="MFC5591202.1"/>
    </source>
</evidence>
<protein>
    <submittedName>
        <fullName evidence="2">Disulfide bond formation protein DsbD</fullName>
    </submittedName>
</protein>
<gene>
    <name evidence="2" type="ORF">ACFPRA_20175</name>
</gene>